<dbReference type="CDD" id="cd17569">
    <property type="entry name" value="REC_HupR-like"/>
    <property type="match status" value="1"/>
</dbReference>
<accession>A0ABX1MG61</accession>
<dbReference type="InterPro" id="IPR001789">
    <property type="entry name" value="Sig_transdc_resp-reg_receiver"/>
</dbReference>
<dbReference type="Proteomes" id="UP000652074">
    <property type="component" value="Unassembled WGS sequence"/>
</dbReference>
<dbReference type="PROSITE" id="PS50110">
    <property type="entry name" value="RESPONSE_REGULATORY"/>
    <property type="match status" value="1"/>
</dbReference>
<dbReference type="PANTHER" id="PTHR45228">
    <property type="entry name" value="CYCLIC DI-GMP PHOSPHODIESTERASE TM_0186-RELATED"/>
    <property type="match status" value="1"/>
</dbReference>
<dbReference type="PROSITE" id="PS51831">
    <property type="entry name" value="HD"/>
    <property type="match status" value="1"/>
</dbReference>
<dbReference type="PROSITE" id="PS51832">
    <property type="entry name" value="HD_GYP"/>
    <property type="match status" value="1"/>
</dbReference>
<dbReference type="Gene3D" id="3.40.50.2300">
    <property type="match status" value="1"/>
</dbReference>
<comment type="caution">
    <text evidence="6">The sequence shown here is derived from an EMBL/GenBank/DDBJ whole genome shotgun (WGS) entry which is preliminary data.</text>
</comment>
<dbReference type="SUPFAM" id="SSF109604">
    <property type="entry name" value="HD-domain/PDEase-like"/>
    <property type="match status" value="1"/>
</dbReference>
<evidence type="ECO:0000256" key="1">
    <source>
        <dbReference type="PROSITE-ProRule" id="PRU00169"/>
    </source>
</evidence>
<organism evidence="6 7">
    <name type="scientific">Aromatoleum petrolei</name>
    <dbReference type="NCBI Taxonomy" id="76116"/>
    <lineage>
        <taxon>Bacteria</taxon>
        <taxon>Pseudomonadati</taxon>
        <taxon>Pseudomonadota</taxon>
        <taxon>Betaproteobacteria</taxon>
        <taxon>Rhodocyclales</taxon>
        <taxon>Rhodocyclaceae</taxon>
        <taxon>Aromatoleum</taxon>
    </lineage>
</organism>
<dbReference type="InterPro" id="IPR052020">
    <property type="entry name" value="Cyclic_di-GMP/3'3'-cGAMP_PDE"/>
</dbReference>
<evidence type="ECO:0000313" key="7">
    <source>
        <dbReference type="Proteomes" id="UP000652074"/>
    </source>
</evidence>
<evidence type="ECO:0000259" key="3">
    <source>
        <dbReference type="PROSITE" id="PS50110"/>
    </source>
</evidence>
<dbReference type="SMART" id="SM00448">
    <property type="entry name" value="REC"/>
    <property type="match status" value="1"/>
</dbReference>
<evidence type="ECO:0000259" key="4">
    <source>
        <dbReference type="PROSITE" id="PS51831"/>
    </source>
</evidence>
<dbReference type="InterPro" id="IPR037522">
    <property type="entry name" value="HD_GYP_dom"/>
</dbReference>
<dbReference type="Pfam" id="PF00072">
    <property type="entry name" value="Response_reg"/>
    <property type="match status" value="1"/>
</dbReference>
<keyword evidence="7" id="KW-1185">Reference proteome</keyword>
<gene>
    <name evidence="6" type="ORF">GPA26_00380</name>
</gene>
<dbReference type="InterPro" id="IPR006674">
    <property type="entry name" value="HD_domain"/>
</dbReference>
<dbReference type="CDD" id="cd00077">
    <property type="entry name" value="HDc"/>
    <property type="match status" value="1"/>
</dbReference>
<feature type="domain" description="Response regulatory" evidence="3">
    <location>
        <begin position="10"/>
        <end position="125"/>
    </location>
</feature>
<dbReference type="EMBL" id="WTVR01000001">
    <property type="protein sequence ID" value="NMF86927.1"/>
    <property type="molecule type" value="Genomic_DNA"/>
</dbReference>
<feature type="domain" description="HD-GYP" evidence="5">
    <location>
        <begin position="180"/>
        <end position="376"/>
    </location>
</feature>
<dbReference type="Pfam" id="PF13487">
    <property type="entry name" value="HD_5"/>
    <property type="match status" value="1"/>
</dbReference>
<dbReference type="PANTHER" id="PTHR45228:SF8">
    <property type="entry name" value="TWO-COMPONENT RESPONSE REGULATOR-RELATED"/>
    <property type="match status" value="1"/>
</dbReference>
<evidence type="ECO:0000256" key="2">
    <source>
        <dbReference type="SAM" id="Coils"/>
    </source>
</evidence>
<evidence type="ECO:0000259" key="5">
    <source>
        <dbReference type="PROSITE" id="PS51832"/>
    </source>
</evidence>
<protein>
    <submittedName>
        <fullName evidence="6">Response regulator</fullName>
    </submittedName>
</protein>
<dbReference type="InterPro" id="IPR011006">
    <property type="entry name" value="CheY-like_superfamily"/>
</dbReference>
<proteinExistence type="predicted"/>
<keyword evidence="1" id="KW-0597">Phosphoprotein</keyword>
<keyword evidence="2" id="KW-0175">Coiled coil</keyword>
<dbReference type="RefSeq" id="WP_169204417.1">
    <property type="nucleotide sequence ID" value="NZ_WTVR01000001.1"/>
</dbReference>
<sequence>MTETVQTPPSVLLVDDEPSILSSLRRLLRPAGYRIHTAEGGKAGLEILEREHVDLVVSDMRMPEMDGATFLEQVRTRWPDVIRLLLTGYADMSSTIDAINRGEIYRYIAKPWDDSELALTVRDALERRRLQAENARLLALTQQQNEALRELNASLEDKVRERTEALEQANGSLKHANERLKQNFLVSIKTFSGLMELRGGGVAGHARRVADLARRLAARLDVDAKDQQDIFVAGLLHDIGKIGFSDAMLAKPVSRMNGEELAHYRKHAIAGESALMPLNELKDAAHLIRSHHERFDGQGFPDGLQGLTIPFGARILSVVNDYDGLQIGTLSDKRMTRDEALAMIVQARGKRYDPQVVDAFVEMQGGVAPEPPSRDLAVAAGDLRPGMVLARDLVGRDGALLLAADYLLDESLIRQIQNYARREGIALTLYVRNDK</sequence>
<feature type="domain" description="HD" evidence="4">
    <location>
        <begin position="202"/>
        <end position="325"/>
    </location>
</feature>
<dbReference type="SUPFAM" id="SSF52172">
    <property type="entry name" value="CheY-like"/>
    <property type="match status" value="1"/>
</dbReference>
<name>A0ABX1MG61_9RHOO</name>
<feature type="modified residue" description="4-aspartylphosphate" evidence="1">
    <location>
        <position position="59"/>
    </location>
</feature>
<dbReference type="SMART" id="SM00471">
    <property type="entry name" value="HDc"/>
    <property type="match status" value="1"/>
</dbReference>
<feature type="coiled-coil region" evidence="2">
    <location>
        <begin position="130"/>
        <end position="183"/>
    </location>
</feature>
<dbReference type="Gene3D" id="1.10.3210.10">
    <property type="entry name" value="Hypothetical protein af1432"/>
    <property type="match status" value="1"/>
</dbReference>
<reference evidence="6 7" key="1">
    <citation type="submission" date="2019-12" db="EMBL/GenBank/DDBJ databases">
        <title>Comparative genomics gives insights into the taxonomy of the Azoarcus-Aromatoleum group and reveals separate origins of nif in the plant-associated Azoarcus and non-plant-associated Aromatoleum sub-groups.</title>
        <authorList>
            <person name="Lafos M."/>
            <person name="Maluk M."/>
            <person name="Batista M."/>
            <person name="Junghare M."/>
            <person name="Carmona M."/>
            <person name="Faoro H."/>
            <person name="Cruz L.M."/>
            <person name="Battistoni F."/>
            <person name="De Souza E."/>
            <person name="Pedrosa F."/>
            <person name="Chen W.-M."/>
            <person name="Poole P.S."/>
            <person name="Dixon R.A."/>
            <person name="James E.K."/>
        </authorList>
    </citation>
    <scope>NUCLEOTIDE SEQUENCE [LARGE SCALE GENOMIC DNA]</scope>
    <source>
        <strain evidence="6 7">ToN1</strain>
    </source>
</reference>
<evidence type="ECO:0000313" key="6">
    <source>
        <dbReference type="EMBL" id="NMF86927.1"/>
    </source>
</evidence>
<dbReference type="InterPro" id="IPR003607">
    <property type="entry name" value="HD/PDEase_dom"/>
</dbReference>